<dbReference type="EMBL" id="JAZHOG010000008">
    <property type="protein sequence ID" value="MEJ8568436.1"/>
    <property type="molecule type" value="Genomic_DNA"/>
</dbReference>
<evidence type="ECO:0000313" key="1">
    <source>
        <dbReference type="EMBL" id="MEJ8568436.1"/>
    </source>
</evidence>
<gene>
    <name evidence="1" type="ORF">V3330_12440</name>
</gene>
<dbReference type="Gene3D" id="3.40.1260.10">
    <property type="entry name" value="DsrEFH-like"/>
    <property type="match status" value="1"/>
</dbReference>
<accession>A0AAW9RLM4</accession>
<dbReference type="InterPro" id="IPR027396">
    <property type="entry name" value="DsrEFH-like"/>
</dbReference>
<dbReference type="Proteomes" id="UP001359886">
    <property type="component" value="Unassembled WGS sequence"/>
</dbReference>
<comment type="caution">
    <text evidence="1">The sequence shown here is derived from an EMBL/GenBank/DDBJ whole genome shotgun (WGS) entry which is preliminary data.</text>
</comment>
<dbReference type="RefSeq" id="WP_354695760.1">
    <property type="nucleotide sequence ID" value="NZ_JAZHOG010000008.1"/>
</dbReference>
<proteinExistence type="predicted"/>
<reference evidence="1 2" key="1">
    <citation type="submission" date="2024-02" db="EMBL/GenBank/DDBJ databases">
        <title>A novel Wenzhouxiangellaceae bacterium, isolated from coastal sediments.</title>
        <authorList>
            <person name="Du Z.-J."/>
            <person name="Ye Y.-Q."/>
            <person name="Zhang X.-Y."/>
        </authorList>
    </citation>
    <scope>NUCLEOTIDE SEQUENCE [LARGE SCALE GENOMIC DNA]</scope>
    <source>
        <strain evidence="1 2">CH-27</strain>
    </source>
</reference>
<keyword evidence="2" id="KW-1185">Reference proteome</keyword>
<organism evidence="1 2">
    <name type="scientific">Elongatibacter sediminis</name>
    <dbReference type="NCBI Taxonomy" id="3119006"/>
    <lineage>
        <taxon>Bacteria</taxon>
        <taxon>Pseudomonadati</taxon>
        <taxon>Pseudomonadota</taxon>
        <taxon>Gammaproteobacteria</taxon>
        <taxon>Chromatiales</taxon>
        <taxon>Wenzhouxiangellaceae</taxon>
        <taxon>Elongatibacter</taxon>
    </lineage>
</organism>
<protein>
    <submittedName>
        <fullName evidence="1">Uncharacterized protein</fullName>
    </submittedName>
</protein>
<name>A0AAW9RLM4_9GAMM</name>
<dbReference type="AlphaFoldDB" id="A0AAW9RLM4"/>
<evidence type="ECO:0000313" key="2">
    <source>
        <dbReference type="Proteomes" id="UP001359886"/>
    </source>
</evidence>
<dbReference type="SUPFAM" id="SSF75169">
    <property type="entry name" value="DsrEFH-like"/>
    <property type="match status" value="1"/>
</dbReference>
<sequence length="119" mass="13365">MKNSVAMIVRTRPYRQRSARTQLDVALLAAAVECPLRLYFLGAAALQLASAREVGAAQLPAGYRAWASLPELTALHAFVEPDWIDWLQRHGDGPVIDVNPMQTEHMRSDWRACRRVLVL</sequence>